<dbReference type="Gene3D" id="3.40.1650.10">
    <property type="entry name" value="RbsD-like domain"/>
    <property type="match status" value="1"/>
</dbReference>
<dbReference type="Proteomes" id="UP000434172">
    <property type="component" value="Unassembled WGS sequence"/>
</dbReference>
<dbReference type="GO" id="GO:0036373">
    <property type="term" value="F:L-fucose mutarotase activity"/>
    <property type="evidence" value="ECO:0007669"/>
    <property type="project" value="UniProtKB-EC"/>
</dbReference>
<reference evidence="4 5" key="1">
    <citation type="submission" date="2019-12" db="EMBL/GenBank/DDBJ databases">
        <title>A genome sequence resource for the geographically widespread anthracnose pathogen Colletotrichum asianum.</title>
        <authorList>
            <person name="Meng Y."/>
        </authorList>
    </citation>
    <scope>NUCLEOTIDE SEQUENCE [LARGE SCALE GENOMIC DNA]</scope>
    <source>
        <strain evidence="4 5">ICMP 18580</strain>
    </source>
</reference>
<keyword evidence="5" id="KW-1185">Reference proteome</keyword>
<dbReference type="EC" id="5.1.3.29" evidence="3"/>
<comment type="caution">
    <text evidence="4">The sequence shown here is derived from an EMBL/GenBank/DDBJ whole genome shotgun (WGS) entry which is preliminary data.</text>
</comment>
<dbReference type="PANTHER" id="PTHR31690">
    <property type="entry name" value="FUCOSE MUTAROTASE"/>
    <property type="match status" value="1"/>
</dbReference>
<evidence type="ECO:0000256" key="1">
    <source>
        <dbReference type="ARBA" id="ARBA00023235"/>
    </source>
</evidence>
<protein>
    <recommendedName>
        <fullName evidence="3">L-fucose mutarotase</fullName>
        <ecNumber evidence="3">5.1.3.29</ecNumber>
    </recommendedName>
</protein>
<comment type="catalytic activity">
    <reaction evidence="2">
        <text>alpha-L-fucose = beta-L-fucose</text>
        <dbReference type="Rhea" id="RHEA:25580"/>
        <dbReference type="ChEBI" id="CHEBI:42548"/>
        <dbReference type="ChEBI" id="CHEBI:42589"/>
        <dbReference type="EC" id="5.1.3.29"/>
    </reaction>
</comment>
<sequence>MKRPNAAEVVADLRQTEHAGTRTAAIATLGKALRRADSFLPLWTAVGGADGLAALMAEFSVKDVQVLCRWLGRTASAENFRAERRAGMGQLVRLLYDEAREDKRPLRVYYQDLIPACELEVVEEWEADGAEWTSFQQKALSRGHRERYEENFLARVFEVDEGQRTLSADRTVFKGNMKLHEQVFEKIVDREGEAQIPSDFYQEFALPLLRRLVKKRADEATRDKFLEYVVSVARKYPDELGRYPNVVESSLLQYAIREWKTAKEERKEVMKAHVVHLLELYPAGKKPWEKQATLWTVERIINAPRRMTPEARFELLRLAMRHLHGYGIDIEDDSDSGIARLKNLPVEGDLWPASVFYSIDVENARALFERLAKAYPGGGFFTPGAYRGNTSVLRQGRDPDSLRCGDFEILRSLLIRKSKAGDQDTAWLDRVRRIVEDRKKAAQQSREPIHRAFWTKSAMNLCVAAGDLEMLADTVLWARRFNKDSLTVYHLYSSDVWETVEVVALLGGIPEKDTPAAEKATLASIKKDVDIANRILVDLTQTATMVVQEPGFDRSRWLSVLRLPKAMADSRSHKDNVESFENIAKASGSEDHAREITDILWKPTMDVLLELEALLYSKTSTALLNSSNSVEVQAVYILNGIRDASPKLLAELAKWLIDSMRERLGAKRLNAQMWNIVTIVLRVANSDQPALACPFIRNLIMDGGENSSWHRQLINVSFLRSLPAKAAKEFLFTMANAIRDKMREQNARPFVKEGSKAQAQHKPAIKVTTIKMMAQVLNNNRFIDAVSSCDILTSLLSEARHIDARITIVDSLISTMEVPSCPPELRQRVLDALEKYIVPAAAQLSERRPYSEEEWAAGLPEVGEETPLTEILLAQTKNSKLSDEDRARIAGLVVAALEGSAATNARWMDLFLTKNGFSLDDGETLPRCPVNPKVLSSMFKDCTLYMPVSLLTMLREMALVNIDPSPGITRVTEAVKKDRDLLNSNAGKHWLKHFNNPGFHASSHGLDIAAGVLQRPHVWMKSKLESGKGVDFKAVQEFVLAAANKFLQKERIELVDALVRRLCSERMASPQHWESWRDNCVPVVNDIIAKIKAIRLSPGRPPALPNAFRLKVEILPLPFSSARHAATFDDSVAYVIALSDLIEELGSRRGPYHEDFAYLKSDVVRARSKTGFALFAVELGRMHAAWASWEPTLAEYLRMEVVGELLLAAEDPKDEGLAGDVLEMMGDWTGANEDEMRALVVKMVLKGISPVISPDLLKVLAEMGHGDEIVLADAHFPAHSICPPHIPVLRADGITVSRLLAGISPLLELDNYGVVPVIMMEVVKGDTFDASVESDFRKSLKYDGEIEKLERFAFYERSKKAFAIVSTGETRKYGNIILKKGVTPIAEEI</sequence>
<proteinExistence type="predicted"/>
<gene>
    <name evidence="4" type="ORF">GQ607_008190</name>
</gene>
<accession>A0A8H3WEW6</accession>
<evidence type="ECO:0000313" key="4">
    <source>
        <dbReference type="EMBL" id="KAF0324486.1"/>
    </source>
</evidence>
<dbReference type="SUPFAM" id="SSF102546">
    <property type="entry name" value="RbsD-like"/>
    <property type="match status" value="1"/>
</dbReference>
<name>A0A8H3WEW6_9PEZI</name>
<dbReference type="GO" id="GO:0006004">
    <property type="term" value="P:fucose metabolic process"/>
    <property type="evidence" value="ECO:0007669"/>
    <property type="project" value="TreeGrafter"/>
</dbReference>
<dbReference type="InterPro" id="IPR007721">
    <property type="entry name" value="RbsD_FucU"/>
</dbReference>
<dbReference type="EMBL" id="WOWK01000043">
    <property type="protein sequence ID" value="KAF0324486.1"/>
    <property type="molecule type" value="Genomic_DNA"/>
</dbReference>
<keyword evidence="1" id="KW-0413">Isomerase</keyword>
<dbReference type="NCBIfam" id="NF011949">
    <property type="entry name" value="PRK15420.1"/>
    <property type="match status" value="1"/>
</dbReference>
<dbReference type="GO" id="GO:0042806">
    <property type="term" value="F:fucose binding"/>
    <property type="evidence" value="ECO:0007669"/>
    <property type="project" value="TreeGrafter"/>
</dbReference>
<dbReference type="OrthoDB" id="2549237at2759"/>
<dbReference type="Pfam" id="PF05025">
    <property type="entry name" value="RbsD_FucU"/>
    <property type="match status" value="1"/>
</dbReference>
<organism evidence="4 5">
    <name type="scientific">Colletotrichum asianum</name>
    <dbReference type="NCBI Taxonomy" id="702518"/>
    <lineage>
        <taxon>Eukaryota</taxon>
        <taxon>Fungi</taxon>
        <taxon>Dikarya</taxon>
        <taxon>Ascomycota</taxon>
        <taxon>Pezizomycotina</taxon>
        <taxon>Sordariomycetes</taxon>
        <taxon>Hypocreomycetidae</taxon>
        <taxon>Glomerellales</taxon>
        <taxon>Glomerellaceae</taxon>
        <taxon>Colletotrichum</taxon>
        <taxon>Colletotrichum gloeosporioides species complex</taxon>
    </lineage>
</organism>
<dbReference type="InterPro" id="IPR050443">
    <property type="entry name" value="RbsD/FucU_mutarotase"/>
</dbReference>
<dbReference type="PANTHER" id="PTHR31690:SF4">
    <property type="entry name" value="FUCOSE MUTAROTASE"/>
    <property type="match status" value="1"/>
</dbReference>
<dbReference type="InterPro" id="IPR023750">
    <property type="entry name" value="RbsD-like_sf"/>
</dbReference>
<evidence type="ECO:0000313" key="5">
    <source>
        <dbReference type="Proteomes" id="UP000434172"/>
    </source>
</evidence>
<evidence type="ECO:0000256" key="3">
    <source>
        <dbReference type="ARBA" id="ARBA00038859"/>
    </source>
</evidence>
<evidence type="ECO:0000256" key="2">
    <source>
        <dbReference type="ARBA" id="ARBA00036324"/>
    </source>
</evidence>